<dbReference type="NCBIfam" id="TIGR01352">
    <property type="entry name" value="tonB_Cterm"/>
    <property type="match status" value="1"/>
</dbReference>
<evidence type="ECO:0000256" key="7">
    <source>
        <dbReference type="ARBA" id="ARBA00022927"/>
    </source>
</evidence>
<keyword evidence="3" id="KW-0813">Transport</keyword>
<protein>
    <recommendedName>
        <fullName evidence="10">TonB C-terminal domain-containing protein</fullName>
    </recommendedName>
</protein>
<accession>A0A916NDL6</accession>
<dbReference type="PROSITE" id="PS52015">
    <property type="entry name" value="TONB_CTD"/>
    <property type="match status" value="1"/>
</dbReference>
<dbReference type="KEGG" id="ptan:CRYO30217_03338"/>
<gene>
    <name evidence="11" type="ORF">CRYO30217_03338</name>
</gene>
<evidence type="ECO:0000256" key="3">
    <source>
        <dbReference type="ARBA" id="ARBA00022448"/>
    </source>
</evidence>
<organism evidence="11 12">
    <name type="scientific">Parvicella tangerina</name>
    <dbReference type="NCBI Taxonomy" id="2829795"/>
    <lineage>
        <taxon>Bacteria</taxon>
        <taxon>Pseudomonadati</taxon>
        <taxon>Bacteroidota</taxon>
        <taxon>Flavobacteriia</taxon>
        <taxon>Flavobacteriales</taxon>
        <taxon>Parvicellaceae</taxon>
        <taxon>Parvicella</taxon>
    </lineage>
</organism>
<reference evidence="11" key="1">
    <citation type="submission" date="2021-04" db="EMBL/GenBank/DDBJ databases">
        <authorList>
            <person name="Rodrigo-Torres L."/>
            <person name="Arahal R. D."/>
            <person name="Lucena T."/>
        </authorList>
    </citation>
    <scope>NUCLEOTIDE SEQUENCE</scope>
    <source>
        <strain evidence="11">AS29M-1</strain>
    </source>
</reference>
<dbReference type="GO" id="GO:0098797">
    <property type="term" value="C:plasma membrane protein complex"/>
    <property type="evidence" value="ECO:0007669"/>
    <property type="project" value="TreeGrafter"/>
</dbReference>
<dbReference type="RefSeq" id="WP_258543522.1">
    <property type="nucleotide sequence ID" value="NZ_OU015584.1"/>
</dbReference>
<feature type="domain" description="TonB C-terminal" evidence="10">
    <location>
        <begin position="147"/>
        <end position="237"/>
    </location>
</feature>
<evidence type="ECO:0000256" key="8">
    <source>
        <dbReference type="ARBA" id="ARBA00022989"/>
    </source>
</evidence>
<name>A0A916NDL6_9FLAO</name>
<keyword evidence="6" id="KW-0812">Transmembrane</keyword>
<dbReference type="InterPro" id="IPR051045">
    <property type="entry name" value="TonB-dependent_transducer"/>
</dbReference>
<dbReference type="Pfam" id="PF03544">
    <property type="entry name" value="TonB_C"/>
    <property type="match status" value="1"/>
</dbReference>
<dbReference type="SUPFAM" id="SSF74653">
    <property type="entry name" value="TolA/TonB C-terminal domain"/>
    <property type="match status" value="1"/>
</dbReference>
<evidence type="ECO:0000256" key="4">
    <source>
        <dbReference type="ARBA" id="ARBA00022475"/>
    </source>
</evidence>
<evidence type="ECO:0000313" key="12">
    <source>
        <dbReference type="Proteomes" id="UP000683507"/>
    </source>
</evidence>
<proteinExistence type="inferred from homology"/>
<evidence type="ECO:0000313" key="11">
    <source>
        <dbReference type="EMBL" id="CAG5086935.1"/>
    </source>
</evidence>
<comment type="similarity">
    <text evidence="2">Belongs to the TonB family.</text>
</comment>
<keyword evidence="7" id="KW-0653">Protein transport</keyword>
<dbReference type="InterPro" id="IPR037682">
    <property type="entry name" value="TonB_C"/>
</dbReference>
<dbReference type="Proteomes" id="UP000683507">
    <property type="component" value="Chromosome"/>
</dbReference>
<dbReference type="GO" id="GO:0015031">
    <property type="term" value="P:protein transport"/>
    <property type="evidence" value="ECO:0007669"/>
    <property type="project" value="UniProtKB-KW"/>
</dbReference>
<comment type="subcellular location">
    <subcellularLocation>
        <location evidence="1">Cell inner membrane</location>
        <topology evidence="1">Single-pass membrane protein</topology>
        <orientation evidence="1">Periplasmic side</orientation>
    </subcellularLocation>
</comment>
<evidence type="ECO:0000259" key="10">
    <source>
        <dbReference type="PROSITE" id="PS52015"/>
    </source>
</evidence>
<evidence type="ECO:0000256" key="6">
    <source>
        <dbReference type="ARBA" id="ARBA00022692"/>
    </source>
</evidence>
<sequence length="237" mass="26701">MDKKKSSKADLEQKRSSILLLGLVCATSLTLMSFEYTRFELNNSNDLMSSVSRDEPDWVMNDLEVYKPAAPVQQQEISHSAVVTPAPEINEIEEVENEETEESEFDFSSIPDVPEVFGQKEETTVLPPISPMSPVLPAADVMPEFPGGNEEMYRFIHQHIEYPEICRDLGIGGKTYVQFTVWKDGSIRDISVGEAKHKLLEKEAARIIEIMPKWIPGKVNGQDVSVRFALPVNFIVE</sequence>
<dbReference type="EMBL" id="OU015584">
    <property type="protein sequence ID" value="CAG5086935.1"/>
    <property type="molecule type" value="Genomic_DNA"/>
</dbReference>
<keyword evidence="8" id="KW-1133">Transmembrane helix</keyword>
<keyword evidence="4" id="KW-1003">Cell membrane</keyword>
<dbReference type="AlphaFoldDB" id="A0A916NDL6"/>
<evidence type="ECO:0000256" key="2">
    <source>
        <dbReference type="ARBA" id="ARBA00006555"/>
    </source>
</evidence>
<dbReference type="Gene3D" id="3.30.1150.10">
    <property type="match status" value="1"/>
</dbReference>
<evidence type="ECO:0000256" key="1">
    <source>
        <dbReference type="ARBA" id="ARBA00004383"/>
    </source>
</evidence>
<evidence type="ECO:0000256" key="9">
    <source>
        <dbReference type="ARBA" id="ARBA00023136"/>
    </source>
</evidence>
<evidence type="ECO:0000256" key="5">
    <source>
        <dbReference type="ARBA" id="ARBA00022519"/>
    </source>
</evidence>
<dbReference type="PANTHER" id="PTHR33446:SF2">
    <property type="entry name" value="PROTEIN TONB"/>
    <property type="match status" value="1"/>
</dbReference>
<dbReference type="GO" id="GO:0055085">
    <property type="term" value="P:transmembrane transport"/>
    <property type="evidence" value="ECO:0007669"/>
    <property type="project" value="InterPro"/>
</dbReference>
<keyword evidence="5" id="KW-0997">Cell inner membrane</keyword>
<dbReference type="GO" id="GO:0031992">
    <property type="term" value="F:energy transducer activity"/>
    <property type="evidence" value="ECO:0007669"/>
    <property type="project" value="TreeGrafter"/>
</dbReference>
<keyword evidence="9" id="KW-0472">Membrane</keyword>
<dbReference type="InterPro" id="IPR006260">
    <property type="entry name" value="TonB/TolA_C"/>
</dbReference>
<dbReference type="PANTHER" id="PTHR33446">
    <property type="entry name" value="PROTEIN TONB-RELATED"/>
    <property type="match status" value="1"/>
</dbReference>
<keyword evidence="12" id="KW-1185">Reference proteome</keyword>